<keyword evidence="1" id="KW-0812">Transmembrane</keyword>
<evidence type="ECO:0000313" key="3">
    <source>
        <dbReference type="Proteomes" id="UP000070433"/>
    </source>
</evidence>
<dbReference type="RefSeq" id="WP_061501575.1">
    <property type="nucleotide sequence ID" value="NZ_CP010951.1"/>
</dbReference>
<dbReference type="Pfam" id="PF11026">
    <property type="entry name" value="DUF2721"/>
    <property type="match status" value="1"/>
</dbReference>
<dbReference type="InterPro" id="IPR021279">
    <property type="entry name" value="DUF2721"/>
</dbReference>
<accession>A0A127JW90</accession>
<protein>
    <recommendedName>
        <fullName evidence="4">Candidate membrane protein</fullName>
    </recommendedName>
</protein>
<dbReference type="OrthoDB" id="5465259at2"/>
<keyword evidence="1" id="KW-0472">Membrane</keyword>
<sequence>MAASPDGFTDIAKAIQLALAPVFLLTGIAGLLNVMAGRLSRIIDRGRQLTEGVPGLPAGEPKSLTREQQVLEQRRHLTSVAITACTISALLVCVVIAAIFVEAMLAAPLNWVIGGLFTLAMLALVVGLAYFLREVHLAMKSIRIRLPAAK</sequence>
<dbReference type="EMBL" id="CP010951">
    <property type="protein sequence ID" value="AMO24143.1"/>
    <property type="molecule type" value="Genomic_DNA"/>
</dbReference>
<feature type="transmembrane region" description="Helical" evidence="1">
    <location>
        <begin position="14"/>
        <end position="35"/>
    </location>
</feature>
<proteinExistence type="predicted"/>
<feature type="transmembrane region" description="Helical" evidence="1">
    <location>
        <begin position="111"/>
        <end position="132"/>
    </location>
</feature>
<keyword evidence="1" id="KW-1133">Transmembrane helix</keyword>
<name>A0A127JW90_9BURK</name>
<dbReference type="Proteomes" id="UP000070433">
    <property type="component" value="Chromosome"/>
</dbReference>
<reference evidence="2 3" key="1">
    <citation type="journal article" date="2014" name="Int. J. Syst. Evol. Microbiol.">
        <title>Ramlibacter solisilvae sp. nov., isolated from forest soil, and emended description of the genus Ramlibacter.</title>
        <authorList>
            <person name="Lee H.J."/>
            <person name="Lee S.H."/>
            <person name="Lee S.S."/>
            <person name="Lee J.S."/>
            <person name="Kim Y."/>
            <person name="Kim S.C."/>
            <person name="Jeon C.O."/>
        </authorList>
    </citation>
    <scope>NUCLEOTIDE SEQUENCE [LARGE SCALE GENOMIC DNA]</scope>
    <source>
        <strain evidence="2 3">5-10</strain>
    </source>
</reference>
<dbReference type="AlphaFoldDB" id="A0A127JW90"/>
<dbReference type="PATRIC" id="fig|94132.3.peg.3359"/>
<feature type="transmembrane region" description="Helical" evidence="1">
    <location>
        <begin position="80"/>
        <end position="105"/>
    </location>
</feature>
<keyword evidence="3" id="KW-1185">Reference proteome</keyword>
<evidence type="ECO:0008006" key="4">
    <source>
        <dbReference type="Google" id="ProtNLM"/>
    </source>
</evidence>
<organism evidence="2 3">
    <name type="scientific">Ramlibacter tataouinensis</name>
    <dbReference type="NCBI Taxonomy" id="94132"/>
    <lineage>
        <taxon>Bacteria</taxon>
        <taxon>Pseudomonadati</taxon>
        <taxon>Pseudomonadota</taxon>
        <taxon>Betaproteobacteria</taxon>
        <taxon>Burkholderiales</taxon>
        <taxon>Comamonadaceae</taxon>
        <taxon>Ramlibacter</taxon>
    </lineage>
</organism>
<evidence type="ECO:0000256" key="1">
    <source>
        <dbReference type="SAM" id="Phobius"/>
    </source>
</evidence>
<gene>
    <name evidence="2" type="ORF">UC35_16465</name>
</gene>
<evidence type="ECO:0000313" key="2">
    <source>
        <dbReference type="EMBL" id="AMO24143.1"/>
    </source>
</evidence>